<dbReference type="Pfam" id="PF24568">
    <property type="entry name" value="CC_PcsB"/>
    <property type="match status" value="1"/>
</dbReference>
<dbReference type="Proteomes" id="UP000285655">
    <property type="component" value="Unassembled WGS sequence"/>
</dbReference>
<evidence type="ECO:0000256" key="1">
    <source>
        <dbReference type="ARBA" id="ARBA00022729"/>
    </source>
</evidence>
<dbReference type="PROSITE" id="PS50911">
    <property type="entry name" value="CHAP"/>
    <property type="match status" value="1"/>
</dbReference>
<dbReference type="EMBL" id="QZJW01000055">
    <property type="protein sequence ID" value="RJO59949.1"/>
    <property type="molecule type" value="Genomic_DNA"/>
</dbReference>
<accession>A0A419D9X1</accession>
<dbReference type="Gene3D" id="3.90.1720.10">
    <property type="entry name" value="endopeptidase domain like (from Nostoc punctiforme)"/>
    <property type="match status" value="1"/>
</dbReference>
<dbReference type="Pfam" id="PF05257">
    <property type="entry name" value="CHAP"/>
    <property type="match status" value="1"/>
</dbReference>
<organism evidence="4 5">
    <name type="scientific">candidate division WS5 bacterium</name>
    <dbReference type="NCBI Taxonomy" id="2093353"/>
    <lineage>
        <taxon>Bacteria</taxon>
        <taxon>candidate division WS5</taxon>
    </lineage>
</organism>
<dbReference type="InterPro" id="IPR007921">
    <property type="entry name" value="CHAP_dom"/>
</dbReference>
<keyword evidence="1" id="KW-0732">Signal</keyword>
<evidence type="ECO:0000313" key="4">
    <source>
        <dbReference type="EMBL" id="RJO59949.1"/>
    </source>
</evidence>
<feature type="coiled-coil region" evidence="2">
    <location>
        <begin position="173"/>
        <end position="253"/>
    </location>
</feature>
<dbReference type="AlphaFoldDB" id="A0A419D9X1"/>
<evidence type="ECO:0000256" key="2">
    <source>
        <dbReference type="SAM" id="Coils"/>
    </source>
</evidence>
<protein>
    <submittedName>
        <fullName evidence="4">CHAP domain-containing protein</fullName>
    </submittedName>
</protein>
<evidence type="ECO:0000259" key="3">
    <source>
        <dbReference type="PROSITE" id="PS50911"/>
    </source>
</evidence>
<feature type="coiled-coil region" evidence="2">
    <location>
        <begin position="61"/>
        <end position="144"/>
    </location>
</feature>
<dbReference type="InterPro" id="IPR038765">
    <property type="entry name" value="Papain-like_cys_pep_sf"/>
</dbReference>
<feature type="domain" description="Peptidase C51" evidence="3">
    <location>
        <begin position="271"/>
        <end position="386"/>
    </location>
</feature>
<comment type="caution">
    <text evidence="4">The sequence shown here is derived from an EMBL/GenBank/DDBJ whole genome shotgun (WGS) entry which is preliminary data.</text>
</comment>
<reference evidence="4 5" key="1">
    <citation type="journal article" date="2017" name="ISME J.">
        <title>Energy and carbon metabolisms in a deep terrestrial subsurface fluid microbial community.</title>
        <authorList>
            <person name="Momper L."/>
            <person name="Jungbluth S.P."/>
            <person name="Lee M.D."/>
            <person name="Amend J.P."/>
        </authorList>
    </citation>
    <scope>NUCLEOTIDE SEQUENCE [LARGE SCALE GENOMIC DNA]</scope>
    <source>
        <strain evidence="4">SURF_29</strain>
    </source>
</reference>
<proteinExistence type="predicted"/>
<dbReference type="Gene3D" id="6.10.250.3150">
    <property type="match status" value="1"/>
</dbReference>
<gene>
    <name evidence="4" type="ORF">C4544_06275</name>
</gene>
<sequence length="386" mass="43184">MKNKFKSLEPYRQKKYFRAKREVDTCNMKQKIQRVFAILLIFPLILLGLPEKTHVASAASLDEINGQIDQLSESLEAKRGEINTIQGQVDVLNAQIRQLELEMEATQIEINQTVAQINDLQAKITQTEKELKAQQKILAEYLRVIYEESNISPMEQIAGSNNFSDFVDRGEYLQTMQSKIKETVDKINKIKAELEAKKAELDKKRVSLSEMQKKQSLQKQSLDGQRAVKDQLLAKANAEASGIEGKLNDLYAQKAAMSAQYGEAVMRGGSGYPFGNPPPGNIIDTPDPWGYLIGECTSYVAWKRAVMGRPIPRAMGNAGQWAWRANSGPVPGAVAIFPYVGGYGHVAMVEAVYGNGTILISEYNWIPFSYSTRVINPYSYSIVYLN</sequence>
<dbReference type="InterPro" id="IPR057309">
    <property type="entry name" value="PcsB_CC"/>
</dbReference>
<keyword evidence="2" id="KW-0175">Coiled coil</keyword>
<evidence type="ECO:0000313" key="5">
    <source>
        <dbReference type="Proteomes" id="UP000285655"/>
    </source>
</evidence>
<name>A0A419D9X1_9BACT</name>
<dbReference type="SUPFAM" id="SSF54001">
    <property type="entry name" value="Cysteine proteinases"/>
    <property type="match status" value="1"/>
</dbReference>